<sequence>MGFEDLRHQDLWHQAGQRRSIHRQPNHLIKVYAVDANAELIRRIARVMPQFQKTVLSRAVPG</sequence>
<protein>
    <submittedName>
        <fullName evidence="1">Uncharacterized protein</fullName>
    </submittedName>
</protein>
<dbReference type="Proteomes" id="UP001056201">
    <property type="component" value="Chromosome 1"/>
</dbReference>
<name>A0ABY4S133_AQUTE</name>
<evidence type="ECO:0000313" key="2">
    <source>
        <dbReference type="Proteomes" id="UP001056201"/>
    </source>
</evidence>
<organism evidence="1 2">
    <name type="scientific">Aquincola tertiaricarbonis</name>
    <dbReference type="NCBI Taxonomy" id="391953"/>
    <lineage>
        <taxon>Bacteria</taxon>
        <taxon>Pseudomonadati</taxon>
        <taxon>Pseudomonadota</taxon>
        <taxon>Betaproteobacteria</taxon>
        <taxon>Burkholderiales</taxon>
        <taxon>Sphaerotilaceae</taxon>
        <taxon>Aquincola</taxon>
    </lineage>
</organism>
<reference evidence="1" key="1">
    <citation type="submission" date="2022-05" db="EMBL/GenBank/DDBJ databases">
        <title>An RpoN-dependent PEP-CTERM gene is involved in floc formation of an Aquincola tertiaricarbonis strain.</title>
        <authorList>
            <person name="Qiu D."/>
            <person name="Xia M."/>
        </authorList>
    </citation>
    <scope>NUCLEOTIDE SEQUENCE</scope>
    <source>
        <strain evidence="1">RN12</strain>
    </source>
</reference>
<dbReference type="EMBL" id="CP097635">
    <property type="protein sequence ID" value="URI06757.1"/>
    <property type="molecule type" value="Genomic_DNA"/>
</dbReference>
<keyword evidence="2" id="KW-1185">Reference proteome</keyword>
<proteinExistence type="predicted"/>
<accession>A0ABY4S133</accession>
<dbReference type="RefSeq" id="WP_250195020.1">
    <property type="nucleotide sequence ID" value="NZ_CP097635.1"/>
</dbReference>
<gene>
    <name evidence="1" type="ORF">MW290_12710</name>
</gene>
<evidence type="ECO:0000313" key="1">
    <source>
        <dbReference type="EMBL" id="URI06757.1"/>
    </source>
</evidence>